<keyword evidence="4" id="KW-0964">Secreted</keyword>
<evidence type="ECO:0000313" key="18">
    <source>
        <dbReference type="Proteomes" id="UP000007151"/>
    </source>
</evidence>
<dbReference type="Pfam" id="PF02244">
    <property type="entry name" value="Propep_M14"/>
    <property type="match status" value="2"/>
</dbReference>
<evidence type="ECO:0000256" key="3">
    <source>
        <dbReference type="ARBA" id="ARBA00005988"/>
    </source>
</evidence>
<evidence type="ECO:0000256" key="4">
    <source>
        <dbReference type="ARBA" id="ARBA00022525"/>
    </source>
</evidence>
<keyword evidence="8" id="KW-0732">Signal</keyword>
<keyword evidence="11" id="KW-0482">Metalloprotease</keyword>
<keyword evidence="9" id="KW-0378">Hydrolase</keyword>
<dbReference type="SUPFAM" id="SSF53187">
    <property type="entry name" value="Zn-dependent exopeptidases"/>
    <property type="match status" value="3"/>
</dbReference>
<dbReference type="PROSITE" id="PS52035">
    <property type="entry name" value="PEPTIDASE_M14"/>
    <property type="match status" value="3"/>
</dbReference>
<dbReference type="PANTHER" id="PTHR11705">
    <property type="entry name" value="PROTEASE FAMILY M14 CARBOXYPEPTIDASE A,B"/>
    <property type="match status" value="1"/>
</dbReference>
<dbReference type="PROSITE" id="PS00132">
    <property type="entry name" value="CARBOXYPEPT_ZN_1"/>
    <property type="match status" value="1"/>
</dbReference>
<dbReference type="InterPro" id="IPR003146">
    <property type="entry name" value="M14A_act_pep"/>
</dbReference>
<evidence type="ECO:0000256" key="6">
    <source>
        <dbReference type="ARBA" id="ARBA00022670"/>
    </source>
</evidence>
<dbReference type="PRINTS" id="PR00765">
    <property type="entry name" value="CRBOXYPTASEA"/>
</dbReference>
<proteinExistence type="inferred from homology"/>
<dbReference type="FunFam" id="3.40.630.10:FF:000040">
    <property type="entry name" value="zinc carboxypeptidase"/>
    <property type="match status" value="2"/>
</dbReference>
<dbReference type="PANTHER" id="PTHR11705:SF153">
    <property type="entry name" value="ZINC CARBOXYPEPTIDASE A 1-LIKE PROTEIN"/>
    <property type="match status" value="1"/>
</dbReference>
<dbReference type="GO" id="GO:0008270">
    <property type="term" value="F:zinc ion binding"/>
    <property type="evidence" value="ECO:0007669"/>
    <property type="project" value="InterPro"/>
</dbReference>
<feature type="domain" description="Peptidase M14" evidence="16">
    <location>
        <begin position="59"/>
        <end position="354"/>
    </location>
</feature>
<reference evidence="17 18" key="1">
    <citation type="journal article" date="2011" name="Cell">
        <title>The monarch butterfly genome yields insights into long-distance migration.</title>
        <authorList>
            <person name="Zhan S."/>
            <person name="Merlin C."/>
            <person name="Boore J.L."/>
            <person name="Reppert S.M."/>
        </authorList>
    </citation>
    <scope>NUCLEOTIDE SEQUENCE [LARGE SCALE GENOMIC DNA]</scope>
    <source>
        <strain evidence="17">F-2</strain>
    </source>
</reference>
<dbReference type="GO" id="GO:0004181">
    <property type="term" value="F:metallocarboxypeptidase activity"/>
    <property type="evidence" value="ECO:0007669"/>
    <property type="project" value="InterPro"/>
</dbReference>
<dbReference type="InterPro" id="IPR057246">
    <property type="entry name" value="CARBOXYPEPT_ZN_1"/>
</dbReference>
<evidence type="ECO:0000256" key="14">
    <source>
        <dbReference type="ARBA" id="ARBA00069039"/>
    </source>
</evidence>
<evidence type="ECO:0000256" key="12">
    <source>
        <dbReference type="ARBA" id="ARBA00023157"/>
    </source>
</evidence>
<evidence type="ECO:0000256" key="7">
    <source>
        <dbReference type="ARBA" id="ARBA00022723"/>
    </source>
</evidence>
<dbReference type="EMBL" id="AGBW02010033">
    <property type="protein sequence ID" value="OWR49319.1"/>
    <property type="molecule type" value="Genomic_DNA"/>
</dbReference>
<dbReference type="Proteomes" id="UP000007151">
    <property type="component" value="Unassembled WGS sequence"/>
</dbReference>
<keyword evidence="7" id="KW-0479">Metal-binding</keyword>
<dbReference type="InterPro" id="IPR000834">
    <property type="entry name" value="Peptidase_M14"/>
</dbReference>
<accession>A0A212F6I3</accession>
<dbReference type="FunFam" id="3.30.70.340:FF:000002">
    <property type="entry name" value="Carboxypeptidase A"/>
    <property type="match status" value="1"/>
</dbReference>
<name>A0A212F6I3_DANPL</name>
<dbReference type="SMART" id="SM00631">
    <property type="entry name" value="Zn_pept"/>
    <property type="match status" value="3"/>
</dbReference>
<feature type="domain" description="Peptidase M14" evidence="16">
    <location>
        <begin position="474"/>
        <end position="766"/>
    </location>
</feature>
<gene>
    <name evidence="17" type="ORF">KGM_204049</name>
</gene>
<organism evidence="17 18">
    <name type="scientific">Danaus plexippus plexippus</name>
    <dbReference type="NCBI Taxonomy" id="278856"/>
    <lineage>
        <taxon>Eukaryota</taxon>
        <taxon>Metazoa</taxon>
        <taxon>Ecdysozoa</taxon>
        <taxon>Arthropoda</taxon>
        <taxon>Hexapoda</taxon>
        <taxon>Insecta</taxon>
        <taxon>Pterygota</taxon>
        <taxon>Neoptera</taxon>
        <taxon>Endopterygota</taxon>
        <taxon>Lepidoptera</taxon>
        <taxon>Glossata</taxon>
        <taxon>Ditrysia</taxon>
        <taxon>Papilionoidea</taxon>
        <taxon>Nymphalidae</taxon>
        <taxon>Danainae</taxon>
        <taxon>Danaini</taxon>
        <taxon>Danaina</taxon>
        <taxon>Danaus</taxon>
        <taxon>Danaus</taxon>
    </lineage>
</organism>
<keyword evidence="6" id="KW-0645">Protease</keyword>
<feature type="domain" description="Peptidase M14" evidence="16">
    <location>
        <begin position="897"/>
        <end position="1186"/>
    </location>
</feature>
<protein>
    <recommendedName>
        <fullName evidence="14">Zinc carboxypeptidase A 1</fullName>
    </recommendedName>
</protein>
<keyword evidence="5 17" id="KW-0121">Carboxypeptidase</keyword>
<dbReference type="SUPFAM" id="SSF54897">
    <property type="entry name" value="Protease propeptides/inhibitors"/>
    <property type="match status" value="2"/>
</dbReference>
<sequence length="1192" mass="138574">MFRDIQILVPREHLNVFKERLGHFHLNATITTSNIEQLFQQQKFKRYTRMKFESFSWNSYYDLESVYQWMTDIATKNSDRVKLKAIGKSAEGREILTLEIVTENPKGKVIVEGAIHGNEWLTTQFVTYLAFFLVYPEKSFNWRLKQVAKKYTWILIPVVNPDGYDYSMKVDRLWRKNRRKTSNATIGVDLNKNFKYRFCEYGGSKDVSSAYYCGPQAFSEPETLAMSKFIHFNRHQLNFYFAFHAYGQKIIIPYSDRVQHIENFAEMENYGKQAILKMYKLYGIKYGIGTIYDVYGYKSSGDSISWVKKTYGVKYSLSFYLRDNGTYGYALPPDNILPACKETLTGLMELMTVRHRSVERELFSSTIFLYINPCTSKSYKNYTLFRGVPVTDHHLEFFKNLSDVYKATFWRSPGLVHRPVEFIIGPNKKRIFLRDAMLKGIYYTTVIEDVQRAFDSQTVKTYVRRNMESFDWTSYFRLDDIYDWLQDLSVMYPKVMHLQNLGKSVEKRDILMAKITLPVRKKRSRPKIIVEGGIHSREWVSIAFVTYFLHQVLTTVDKKESKLKSIAEEYEWYFIPVLNPDGYEYTHKKDRMYRKNMKGVDLNRNFDMHFGSVGTSSRKQDETYGGPKAFSEPETLALANFVKANSKNLKFYLAFHSYGQYMIIPYAYSKKHEGNFDEVHERGIRAAKRISKKYGTQYTVGTAYDTVGYVTSGVSGCWVKKTFSVPYVLTFELRDDGRYGFALPPNQILPTCWETMDGLLSLLDFKTDKIGFNLHSFKYVVTMLFNLLFICVLSIVNAEKVRYDDYSLYKVNPEDNDQLEFLKQLQNSEGLDFWVPPARVGDDINVIAAPQSKDEFEHSLKKRNIYHDVLFNNLQEVFDSQVLSRRKRSTRDLSWTRYQDIDDIYEWFEQLANNYSFVSLIYAGQSFEGRNITGVRINRGSQRAIFVEGGQIGADWLSPVVTTYLVNQLVRGVDSEARDASSDFDWHIFPILNPDGHKYTQDKDRLWIKNRRINRNGTIGVDLSRNWNSLWGVSGGSFNDSHSNYVGLGPFSEKESRAISYYIDSIAPRLKFVLSMRSFGQRLLLPFAHSTEPLYNYNDTIIVGRRAMGSMAVKYNTQYIVGTSKEVHDGSTGSLADWVKHRYSVPFVATYLLRDNGTSGYALPVSQVLPSCEETYDSIMAILREAKFIRLI</sequence>
<dbReference type="AlphaFoldDB" id="A0A212F6I3"/>
<evidence type="ECO:0000256" key="10">
    <source>
        <dbReference type="ARBA" id="ARBA00022833"/>
    </source>
</evidence>
<dbReference type="Pfam" id="PF00246">
    <property type="entry name" value="Peptidase_M14"/>
    <property type="match status" value="3"/>
</dbReference>
<dbReference type="FunFam" id="3.40.630.10:FF:000084">
    <property type="entry name" value="Carboxypeptidase B2"/>
    <property type="match status" value="1"/>
</dbReference>
<evidence type="ECO:0000256" key="1">
    <source>
        <dbReference type="ARBA" id="ARBA00001947"/>
    </source>
</evidence>
<evidence type="ECO:0000256" key="9">
    <source>
        <dbReference type="ARBA" id="ARBA00022801"/>
    </source>
</evidence>
<evidence type="ECO:0000256" key="11">
    <source>
        <dbReference type="ARBA" id="ARBA00023049"/>
    </source>
</evidence>
<evidence type="ECO:0000313" key="17">
    <source>
        <dbReference type="EMBL" id="OWR49319.1"/>
    </source>
</evidence>
<keyword evidence="18" id="KW-1185">Reference proteome</keyword>
<dbReference type="InterPro" id="IPR036990">
    <property type="entry name" value="M14A-like_propep"/>
</dbReference>
<dbReference type="eggNOG" id="KOG2650">
    <property type="taxonomic scope" value="Eukaryota"/>
</dbReference>
<evidence type="ECO:0000256" key="2">
    <source>
        <dbReference type="ARBA" id="ARBA00004613"/>
    </source>
</evidence>
<evidence type="ECO:0000256" key="8">
    <source>
        <dbReference type="ARBA" id="ARBA00022729"/>
    </source>
</evidence>
<dbReference type="GO" id="GO:0005615">
    <property type="term" value="C:extracellular space"/>
    <property type="evidence" value="ECO:0007669"/>
    <property type="project" value="TreeGrafter"/>
</dbReference>
<comment type="caution">
    <text evidence="17">The sequence shown here is derived from an EMBL/GenBank/DDBJ whole genome shotgun (WGS) entry which is preliminary data.</text>
</comment>
<evidence type="ECO:0000256" key="5">
    <source>
        <dbReference type="ARBA" id="ARBA00022645"/>
    </source>
</evidence>
<dbReference type="Gene3D" id="3.40.630.10">
    <property type="entry name" value="Zn peptidases"/>
    <property type="match status" value="3"/>
</dbReference>
<dbReference type="Gene3D" id="3.30.70.340">
    <property type="entry name" value="Metallocarboxypeptidase-like"/>
    <property type="match status" value="2"/>
</dbReference>
<evidence type="ECO:0000256" key="15">
    <source>
        <dbReference type="PROSITE-ProRule" id="PRU01379"/>
    </source>
</evidence>
<evidence type="ECO:0000256" key="13">
    <source>
        <dbReference type="ARBA" id="ARBA00057299"/>
    </source>
</evidence>
<dbReference type="KEGG" id="dpl:KGM_204049"/>
<comment type="subcellular location">
    <subcellularLocation>
        <location evidence="2">Secreted</location>
    </subcellularLocation>
</comment>
<comment type="function">
    <text evidence="13">Involved in the digestion of the blood meal.</text>
</comment>
<dbReference type="CDD" id="cd03860">
    <property type="entry name" value="M14_CP_A-B_like"/>
    <property type="match status" value="1"/>
</dbReference>
<feature type="active site" description="Proton donor/acceptor" evidence="15">
    <location>
        <position position="732"/>
    </location>
</feature>
<keyword evidence="10" id="KW-0862">Zinc</keyword>
<comment type="caution">
    <text evidence="15">Lacks conserved residue(s) required for the propagation of feature annotation.</text>
</comment>
<comment type="cofactor">
    <cofactor evidence="1">
        <name>Zn(2+)</name>
        <dbReference type="ChEBI" id="CHEBI:29105"/>
    </cofactor>
</comment>
<evidence type="ECO:0000259" key="16">
    <source>
        <dbReference type="PROSITE" id="PS52035"/>
    </source>
</evidence>
<comment type="similarity">
    <text evidence="3 15">Belongs to the peptidase M14 family.</text>
</comment>
<dbReference type="GO" id="GO:0006508">
    <property type="term" value="P:proteolysis"/>
    <property type="evidence" value="ECO:0007669"/>
    <property type="project" value="UniProtKB-KW"/>
</dbReference>
<dbReference type="InParanoid" id="A0A212F6I3"/>
<keyword evidence="12" id="KW-1015">Disulfide bond</keyword>